<dbReference type="EMBL" id="JACHCB010000006">
    <property type="protein sequence ID" value="MBB6110147.1"/>
    <property type="molecule type" value="Genomic_DNA"/>
</dbReference>
<keyword evidence="5 8" id="KW-0812">Transmembrane</keyword>
<dbReference type="RefSeq" id="WP_076374326.1">
    <property type="nucleotide sequence ID" value="NZ_FTMG01000008.1"/>
</dbReference>
<evidence type="ECO:0000313" key="11">
    <source>
        <dbReference type="EMBL" id="MBB6126856.1"/>
    </source>
</evidence>
<evidence type="ECO:0000259" key="9">
    <source>
        <dbReference type="Pfam" id="PF13231"/>
    </source>
</evidence>
<feature type="transmembrane region" description="Helical" evidence="8">
    <location>
        <begin position="321"/>
        <end position="346"/>
    </location>
</feature>
<dbReference type="PANTHER" id="PTHR33908">
    <property type="entry name" value="MANNOSYLTRANSFERASE YKCB-RELATED"/>
    <property type="match status" value="1"/>
</dbReference>
<dbReference type="EMBL" id="JACHCA010000002">
    <property type="protein sequence ID" value="MBB6126856.1"/>
    <property type="molecule type" value="Genomic_DNA"/>
</dbReference>
<evidence type="ECO:0000256" key="1">
    <source>
        <dbReference type="ARBA" id="ARBA00004651"/>
    </source>
</evidence>
<name>A0A1N7BK45_9SPHI</name>
<dbReference type="GO" id="GO:0005886">
    <property type="term" value="C:plasma membrane"/>
    <property type="evidence" value="ECO:0007669"/>
    <property type="project" value="UniProtKB-SubCell"/>
</dbReference>
<comment type="subcellular location">
    <subcellularLocation>
        <location evidence="1">Cell membrane</location>
        <topology evidence="1">Multi-pass membrane protein</topology>
    </subcellularLocation>
</comment>
<evidence type="ECO:0000313" key="10">
    <source>
        <dbReference type="EMBL" id="MBB6110147.1"/>
    </source>
</evidence>
<evidence type="ECO:0000256" key="4">
    <source>
        <dbReference type="ARBA" id="ARBA00022679"/>
    </source>
</evidence>
<feature type="domain" description="Glycosyltransferase RgtA/B/C/D-like" evidence="9">
    <location>
        <begin position="55"/>
        <end position="214"/>
    </location>
</feature>
<evidence type="ECO:0000256" key="5">
    <source>
        <dbReference type="ARBA" id="ARBA00022692"/>
    </source>
</evidence>
<keyword evidence="2" id="KW-1003">Cell membrane</keyword>
<dbReference type="STRING" id="354630.SAMN05421821_10846"/>
<dbReference type="OrthoDB" id="9813729at2"/>
<evidence type="ECO:0000313" key="13">
    <source>
        <dbReference type="Proteomes" id="UP000548326"/>
    </source>
</evidence>
<gene>
    <name evidence="11" type="ORF">HDF22_000961</name>
    <name evidence="10" type="ORF">HDF23_002903</name>
</gene>
<dbReference type="Proteomes" id="UP000541583">
    <property type="component" value="Unassembled WGS sequence"/>
</dbReference>
<feature type="transmembrane region" description="Helical" evidence="8">
    <location>
        <begin position="12"/>
        <end position="34"/>
    </location>
</feature>
<dbReference type="InterPro" id="IPR050297">
    <property type="entry name" value="LipidA_mod_glycosyltrf_83"/>
</dbReference>
<feature type="transmembrane region" description="Helical" evidence="8">
    <location>
        <begin position="197"/>
        <end position="216"/>
    </location>
</feature>
<keyword evidence="6 8" id="KW-1133">Transmembrane helix</keyword>
<dbReference type="Proteomes" id="UP000548326">
    <property type="component" value="Unassembled WGS sequence"/>
</dbReference>
<feature type="transmembrane region" description="Helical" evidence="8">
    <location>
        <begin position="75"/>
        <end position="97"/>
    </location>
</feature>
<evidence type="ECO:0000256" key="7">
    <source>
        <dbReference type="ARBA" id="ARBA00023136"/>
    </source>
</evidence>
<feature type="transmembrane region" description="Helical" evidence="8">
    <location>
        <begin position="154"/>
        <end position="185"/>
    </location>
</feature>
<sequence>MPYKNRRSTYTYFILIFVFIKVVLNLFAISHFGFQRDELLHLVLADHLDWGYKEVPPFIAIVAKASNILFGHSLFAARIFPTICSGLIVWFAGLITVEFGGRKFAITLTCLALIFSPAFAASGYLFQPVVFDQFWWVLTVWLLIKYLNTTDVKYLYWLGLAVGLGMLTKYTMAFFSFALIIGILISKQRKLLFNRHILGAVLVAFLVCLPNLIWQIQHHWPLITHMNTLRKEQLSYIKPVEFIEQQLLVHGVALFVWFTGLLFLIFSFRLRNFQFLAIAYVLIFIFLLEMDGKNYYLFGAYPMLFAAGGFGFERWLKTKGYVLRTLTIVVFVLPNMILLPMLLPIFSIEHTLAFFRFAHKNIPATDFLITWEDQKQHPLTQDYADMYGWDELAQKVGEAYNKLTPEQQKQTLIYADNYGEAGALNQYAKQFNFPGAISLNSSFTLWAPDSIHCKYIIYVDDNGGENIRQFVAGKMIGSYKKLGEIEYYLAREKGTCIFLITDPKAPLQERYTKELAKKRLE</sequence>
<dbReference type="PANTHER" id="PTHR33908:SF11">
    <property type="entry name" value="MEMBRANE PROTEIN"/>
    <property type="match status" value="1"/>
</dbReference>
<comment type="caution">
    <text evidence="11">The sequence shown here is derived from an EMBL/GenBank/DDBJ whole genome shotgun (WGS) entry which is preliminary data.</text>
</comment>
<feature type="transmembrane region" description="Helical" evidence="8">
    <location>
        <begin position="247"/>
        <end position="266"/>
    </location>
</feature>
<reference evidence="12 13" key="1">
    <citation type="submission" date="2020-08" db="EMBL/GenBank/DDBJ databases">
        <title>Genomic Encyclopedia of Type Strains, Phase IV (KMG-V): Genome sequencing to study the core and pangenomes of soil and plant-associated prokaryotes.</title>
        <authorList>
            <person name="Whitman W."/>
        </authorList>
    </citation>
    <scope>NUCLEOTIDE SEQUENCE [LARGE SCALE GENOMIC DNA]</scope>
    <source>
        <strain evidence="10 12">ANJLi2</strain>
        <strain evidence="11 13">MP601</strain>
    </source>
</reference>
<protein>
    <recommendedName>
        <fullName evidence="9">Glycosyltransferase RgtA/B/C/D-like domain-containing protein</fullName>
    </recommendedName>
</protein>
<feature type="transmembrane region" description="Helical" evidence="8">
    <location>
        <begin position="104"/>
        <end position="126"/>
    </location>
</feature>
<evidence type="ECO:0000313" key="12">
    <source>
        <dbReference type="Proteomes" id="UP000541583"/>
    </source>
</evidence>
<dbReference type="InterPro" id="IPR038731">
    <property type="entry name" value="RgtA/B/C-like"/>
</dbReference>
<dbReference type="AlphaFoldDB" id="A0A1N7BK45"/>
<dbReference type="Pfam" id="PF13231">
    <property type="entry name" value="PMT_2"/>
    <property type="match status" value="1"/>
</dbReference>
<evidence type="ECO:0000256" key="8">
    <source>
        <dbReference type="SAM" id="Phobius"/>
    </source>
</evidence>
<keyword evidence="12" id="KW-1185">Reference proteome</keyword>
<dbReference type="GO" id="GO:0009103">
    <property type="term" value="P:lipopolysaccharide biosynthetic process"/>
    <property type="evidence" value="ECO:0007669"/>
    <property type="project" value="UniProtKB-ARBA"/>
</dbReference>
<keyword evidence="3" id="KW-0328">Glycosyltransferase</keyword>
<organism evidence="11 13">
    <name type="scientific">Mucilaginibacter lappiensis</name>
    <dbReference type="NCBI Taxonomy" id="354630"/>
    <lineage>
        <taxon>Bacteria</taxon>
        <taxon>Pseudomonadati</taxon>
        <taxon>Bacteroidota</taxon>
        <taxon>Sphingobacteriia</taxon>
        <taxon>Sphingobacteriales</taxon>
        <taxon>Sphingobacteriaceae</taxon>
        <taxon>Mucilaginibacter</taxon>
    </lineage>
</organism>
<dbReference type="GO" id="GO:0016763">
    <property type="term" value="F:pentosyltransferase activity"/>
    <property type="evidence" value="ECO:0007669"/>
    <property type="project" value="TreeGrafter"/>
</dbReference>
<keyword evidence="7 8" id="KW-0472">Membrane</keyword>
<proteinExistence type="predicted"/>
<feature type="transmembrane region" description="Helical" evidence="8">
    <location>
        <begin position="295"/>
        <end position="312"/>
    </location>
</feature>
<evidence type="ECO:0000256" key="3">
    <source>
        <dbReference type="ARBA" id="ARBA00022676"/>
    </source>
</evidence>
<evidence type="ECO:0000256" key="6">
    <source>
        <dbReference type="ARBA" id="ARBA00022989"/>
    </source>
</evidence>
<feature type="transmembrane region" description="Helical" evidence="8">
    <location>
        <begin position="273"/>
        <end position="289"/>
    </location>
</feature>
<accession>A0A1N7BK45</accession>
<keyword evidence="4" id="KW-0808">Transferase</keyword>
<evidence type="ECO:0000256" key="2">
    <source>
        <dbReference type="ARBA" id="ARBA00022475"/>
    </source>
</evidence>